<evidence type="ECO:0000313" key="3">
    <source>
        <dbReference type="Proteomes" id="UP000751518"/>
    </source>
</evidence>
<accession>A0A955LLC0</accession>
<feature type="transmembrane region" description="Helical" evidence="1">
    <location>
        <begin position="12"/>
        <end position="36"/>
    </location>
</feature>
<sequence length="256" mass="28649">MNVEESQKSPWIRIVLMIVCVVGFVVLPVVLFLYFYPSPLITLMVKTSYPKDSYPLLYKTPTTVVVNESAASGPDYEANGVNYNSPWGEVDEMIESGDSVGFKFADDRSVLIFGTDVSANLVKPFLAEVTDYEKELFVNVFGEDALSNDYELRRHVLFSDASSMKFVMSPATAVSTYSLLNLKVASAMYVQDDEGEIVAFTANNIKGFWFDRQDEVGTILITMYPLNNNDLPYEMSIKGTKQEIEAILNSVVIELK</sequence>
<reference evidence="2" key="2">
    <citation type="journal article" date="2021" name="Microbiome">
        <title>Successional dynamics and alternative stable states in a saline activated sludge microbial community over 9 years.</title>
        <authorList>
            <person name="Wang Y."/>
            <person name="Ye J."/>
            <person name="Ju F."/>
            <person name="Liu L."/>
            <person name="Boyd J.A."/>
            <person name="Deng Y."/>
            <person name="Parks D.H."/>
            <person name="Jiang X."/>
            <person name="Yin X."/>
            <person name="Woodcroft B.J."/>
            <person name="Tyson G.W."/>
            <person name="Hugenholtz P."/>
            <person name="Polz M.F."/>
            <person name="Zhang T."/>
        </authorList>
    </citation>
    <scope>NUCLEOTIDE SEQUENCE</scope>
    <source>
        <strain evidence="2">HKST-UBA03</strain>
    </source>
</reference>
<keyword evidence="1" id="KW-0812">Transmembrane</keyword>
<keyword evidence="1" id="KW-1133">Transmembrane helix</keyword>
<dbReference type="AlphaFoldDB" id="A0A955LLC0"/>
<name>A0A955LLC0_UNCKA</name>
<evidence type="ECO:0000256" key="1">
    <source>
        <dbReference type="SAM" id="Phobius"/>
    </source>
</evidence>
<protein>
    <submittedName>
        <fullName evidence="2">Uncharacterized protein</fullName>
    </submittedName>
</protein>
<reference evidence="2" key="1">
    <citation type="submission" date="2020-04" db="EMBL/GenBank/DDBJ databases">
        <authorList>
            <person name="Zhang T."/>
        </authorList>
    </citation>
    <scope>NUCLEOTIDE SEQUENCE</scope>
    <source>
        <strain evidence="2">HKST-UBA03</strain>
    </source>
</reference>
<comment type="caution">
    <text evidence="2">The sequence shown here is derived from an EMBL/GenBank/DDBJ whole genome shotgun (WGS) entry which is preliminary data.</text>
</comment>
<dbReference type="Proteomes" id="UP000751518">
    <property type="component" value="Unassembled WGS sequence"/>
</dbReference>
<dbReference type="EMBL" id="JAGQKZ010000012">
    <property type="protein sequence ID" value="MCA9391971.1"/>
    <property type="molecule type" value="Genomic_DNA"/>
</dbReference>
<keyword evidence="1" id="KW-0472">Membrane</keyword>
<organism evidence="2 3">
    <name type="scientific">candidate division WWE3 bacterium</name>
    <dbReference type="NCBI Taxonomy" id="2053526"/>
    <lineage>
        <taxon>Bacteria</taxon>
        <taxon>Katanobacteria</taxon>
    </lineage>
</organism>
<evidence type="ECO:0000313" key="2">
    <source>
        <dbReference type="EMBL" id="MCA9391971.1"/>
    </source>
</evidence>
<gene>
    <name evidence="2" type="ORF">KC614_02075</name>
</gene>
<proteinExistence type="predicted"/>